<reference evidence="2 3" key="1">
    <citation type="journal article" date="2015" name="Nature">
        <title>rRNA introns, odd ribosomes, and small enigmatic genomes across a large radiation of phyla.</title>
        <authorList>
            <person name="Brown C.T."/>
            <person name="Hug L.A."/>
            <person name="Thomas B.C."/>
            <person name="Sharon I."/>
            <person name="Castelle C.J."/>
            <person name="Singh A."/>
            <person name="Wilkins M.J."/>
            <person name="Williams K.H."/>
            <person name="Banfield J.F."/>
        </authorList>
    </citation>
    <scope>NUCLEOTIDE SEQUENCE [LARGE SCALE GENOMIC DNA]</scope>
</reference>
<evidence type="ECO:0000313" key="2">
    <source>
        <dbReference type="EMBL" id="KKU27172.1"/>
    </source>
</evidence>
<dbReference type="InterPro" id="IPR011604">
    <property type="entry name" value="PDDEXK-like_dom_sf"/>
</dbReference>
<protein>
    <recommendedName>
        <fullName evidence="1">PD-(D/E)XK endonuclease-like domain-containing protein</fullName>
    </recommendedName>
</protein>
<dbReference type="Gene3D" id="3.90.320.10">
    <property type="match status" value="1"/>
</dbReference>
<feature type="domain" description="PD-(D/E)XK endonuclease-like" evidence="1">
    <location>
        <begin position="24"/>
        <end position="244"/>
    </location>
</feature>
<gene>
    <name evidence="2" type="ORF">UX39_C0003G0011</name>
</gene>
<dbReference type="Pfam" id="PF12705">
    <property type="entry name" value="PDDEXK_1"/>
    <property type="match status" value="1"/>
</dbReference>
<organism evidence="2 3">
    <name type="scientific">Candidatus Magasanikbacteria bacterium GW2011_GWA2_46_17</name>
    <dbReference type="NCBI Taxonomy" id="1619042"/>
    <lineage>
        <taxon>Bacteria</taxon>
        <taxon>Candidatus Magasanikiibacteriota</taxon>
    </lineage>
</organism>
<evidence type="ECO:0000313" key="3">
    <source>
        <dbReference type="Proteomes" id="UP000034175"/>
    </source>
</evidence>
<dbReference type="EMBL" id="LCMA01000003">
    <property type="protein sequence ID" value="KKU27172.1"/>
    <property type="molecule type" value="Genomic_DNA"/>
</dbReference>
<dbReference type="Proteomes" id="UP000034175">
    <property type="component" value="Unassembled WGS sequence"/>
</dbReference>
<accession>A0A0G1P3L2</accession>
<sequence>MPPRLYAKRTRNLFDPNSLETFRVSRSKIDLFHECERCFYLDVRLGLARPSFPAFTLNNAVDELMKREFDLHRAKGSAHPLMKECKIDAVPFNDPRMDEWRDALRSGIQYYHKPTGLIFRGGVDDVWQNPMGELIVVDYKATSKKEEVTIDGYWQKAYKRQVEIYQWLLRGIGEKVSSTAYFVYVNGISDAKAFDAKLEFDIKIIPHEGDTKWIEPIVMKLAECLRSEEAPAPAEPCEYCRYREAAGKELLALSKKTIGKGNGTLGI</sequence>
<comment type="caution">
    <text evidence="2">The sequence shown here is derived from an EMBL/GenBank/DDBJ whole genome shotgun (WGS) entry which is preliminary data.</text>
</comment>
<evidence type="ECO:0000259" key="1">
    <source>
        <dbReference type="Pfam" id="PF12705"/>
    </source>
</evidence>
<dbReference type="InterPro" id="IPR038726">
    <property type="entry name" value="PDDEXK_AddAB-type"/>
</dbReference>
<proteinExistence type="predicted"/>
<name>A0A0G1P3L2_9BACT</name>
<dbReference type="AlphaFoldDB" id="A0A0G1P3L2"/>